<dbReference type="Proteomes" id="UP001379949">
    <property type="component" value="Unassembled WGS sequence"/>
</dbReference>
<feature type="non-terminal residue" evidence="2">
    <location>
        <position position="68"/>
    </location>
</feature>
<keyword evidence="3" id="KW-1185">Reference proteome</keyword>
<keyword evidence="2" id="KW-0808">Transferase</keyword>
<name>A0ABU9G9M9_9GAMM</name>
<reference evidence="2 3" key="1">
    <citation type="submission" date="2024-02" db="EMBL/GenBank/DDBJ databases">
        <title>Bacteria isolated from the canopy kelp, Nereocystis luetkeana.</title>
        <authorList>
            <person name="Pfister C.A."/>
            <person name="Younker I.T."/>
            <person name="Light S.H."/>
        </authorList>
    </citation>
    <scope>NUCLEOTIDE SEQUENCE [LARGE SCALE GENOMIC DNA]</scope>
    <source>
        <strain evidence="2 3">TI.4.07</strain>
    </source>
</reference>
<keyword evidence="1" id="KW-0472">Membrane</keyword>
<keyword evidence="1" id="KW-0812">Transmembrane</keyword>
<keyword evidence="1" id="KW-1133">Transmembrane helix</keyword>
<comment type="caution">
    <text evidence="2">The sequence shown here is derived from an EMBL/GenBank/DDBJ whole genome shotgun (WGS) entry which is preliminary data.</text>
</comment>
<proteinExistence type="predicted"/>
<dbReference type="EMBL" id="JBAKAR010000439">
    <property type="protein sequence ID" value="MEL0615188.1"/>
    <property type="molecule type" value="Genomic_DNA"/>
</dbReference>
<gene>
    <name evidence="2" type="ORF">V6242_18850</name>
</gene>
<feature type="non-terminal residue" evidence="2">
    <location>
        <position position="1"/>
    </location>
</feature>
<keyword evidence="2" id="KW-0418">Kinase</keyword>
<evidence type="ECO:0000313" key="3">
    <source>
        <dbReference type="Proteomes" id="UP001379949"/>
    </source>
</evidence>
<sequence length="68" mass="7673">NSIPIRHQGEIIGAISIVYLSQSNSKLIYSHLKETGLLEGFVYLLCIVIAVFLLIKIKRTFLSLEPEE</sequence>
<evidence type="ECO:0000256" key="1">
    <source>
        <dbReference type="SAM" id="Phobius"/>
    </source>
</evidence>
<evidence type="ECO:0000313" key="2">
    <source>
        <dbReference type="EMBL" id="MEL0615188.1"/>
    </source>
</evidence>
<feature type="transmembrane region" description="Helical" evidence="1">
    <location>
        <begin position="36"/>
        <end position="55"/>
    </location>
</feature>
<protein>
    <submittedName>
        <fullName evidence="2">Sensor histidine kinase</fullName>
    </submittedName>
</protein>
<dbReference type="GO" id="GO:0016301">
    <property type="term" value="F:kinase activity"/>
    <property type="evidence" value="ECO:0007669"/>
    <property type="project" value="UniProtKB-KW"/>
</dbReference>
<accession>A0ABU9G9M9</accession>
<organism evidence="2 3">
    <name type="scientific">Marinomonas arenicola</name>
    <dbReference type="NCBI Taxonomy" id="569601"/>
    <lineage>
        <taxon>Bacteria</taxon>
        <taxon>Pseudomonadati</taxon>
        <taxon>Pseudomonadota</taxon>
        <taxon>Gammaproteobacteria</taxon>
        <taxon>Oceanospirillales</taxon>
        <taxon>Oceanospirillaceae</taxon>
        <taxon>Marinomonas</taxon>
    </lineage>
</organism>